<dbReference type="GO" id="GO:0005524">
    <property type="term" value="F:ATP binding"/>
    <property type="evidence" value="ECO:0007669"/>
    <property type="project" value="UniProtKB-KW"/>
</dbReference>
<keyword evidence="4" id="KW-0131">Cell cycle</keyword>
<dbReference type="Proteomes" id="UP000644699">
    <property type="component" value="Unassembled WGS sequence"/>
</dbReference>
<keyword evidence="4" id="KW-0132">Cell division</keyword>
<sequence length="489" mass="55480">MIEQLGLNVPQPYEAHAVADKQVHVKRDGWIIHPSPRWPGEGIVDHLIFALKYEGVNLLVLKRAFQKTGETLLAQALTVKPGSSYLRRLAFLYEFLLNEKLPIPDSATGNYVPVLDERLQYGAGNSDHMRDLIRSKRFRIIANLPGTTRFCPLVARTQRLDAFLASNLPEKARELVSAAPQDILARAAAYLLLADSKASFEIEKERPSKARLARWGAAIGRAGRFDLSIENLIELQREVIGDARFIHIGLRTEGGFVGDRGSFNEPLPEHVSAKAEDLIDLLQGLIDYEGWSDFAEYDGVLAAAALAFGFVYIHPFEDGNGRIHRFLIHHVLAHRRYTPNGLIFPISNAILHDLLTYRTTLETWSKPLLSVIDWHPTERGNVEVRNDTADFYRFFDATPHAEFLFQCLARTIEDDLPRELRFLEMRDRFHRQATQVVDMPERTIDLLLSFLRQGNGRLSRRAIEKEFAALTTDEIGQFEDLYAELTTSG</sequence>
<protein>
    <submittedName>
        <fullName evidence="4">Cell division protein Fic</fullName>
    </submittedName>
</protein>
<feature type="domain" description="Fido" evidence="3">
    <location>
        <begin position="227"/>
        <end position="374"/>
    </location>
</feature>
<keyword evidence="5" id="KW-1185">Reference proteome</keyword>
<evidence type="ECO:0000256" key="1">
    <source>
        <dbReference type="PIRSR" id="PIRSR640198-1"/>
    </source>
</evidence>
<dbReference type="InterPro" id="IPR003812">
    <property type="entry name" value="Fido"/>
</dbReference>
<keyword evidence="2" id="KW-0067">ATP-binding</keyword>
<dbReference type="GO" id="GO:0051301">
    <property type="term" value="P:cell division"/>
    <property type="evidence" value="ECO:0007669"/>
    <property type="project" value="UniProtKB-KW"/>
</dbReference>
<reference evidence="4" key="1">
    <citation type="journal article" date="2014" name="Int. J. Syst. Evol. Microbiol.">
        <title>Complete genome sequence of Corynebacterium casei LMG S-19264T (=DSM 44701T), isolated from a smear-ripened cheese.</title>
        <authorList>
            <consortium name="US DOE Joint Genome Institute (JGI-PGF)"/>
            <person name="Walter F."/>
            <person name="Albersmeier A."/>
            <person name="Kalinowski J."/>
            <person name="Ruckert C."/>
        </authorList>
    </citation>
    <scope>NUCLEOTIDE SEQUENCE</scope>
    <source>
        <strain evidence="4">CGMCC 1.15367</strain>
    </source>
</reference>
<dbReference type="Gene3D" id="1.10.3290.10">
    <property type="entry name" value="Fido-like domain"/>
    <property type="match status" value="1"/>
</dbReference>
<accession>A0A917E6A3</accession>
<dbReference type="SUPFAM" id="SSF140931">
    <property type="entry name" value="Fic-like"/>
    <property type="match status" value="1"/>
</dbReference>
<organism evidence="4 5">
    <name type="scientific">Aureimonas endophytica</name>
    <dbReference type="NCBI Taxonomy" id="2027858"/>
    <lineage>
        <taxon>Bacteria</taxon>
        <taxon>Pseudomonadati</taxon>
        <taxon>Pseudomonadota</taxon>
        <taxon>Alphaproteobacteria</taxon>
        <taxon>Hyphomicrobiales</taxon>
        <taxon>Aurantimonadaceae</taxon>
        <taxon>Aureimonas</taxon>
    </lineage>
</organism>
<evidence type="ECO:0000256" key="2">
    <source>
        <dbReference type="PIRSR" id="PIRSR640198-2"/>
    </source>
</evidence>
<reference evidence="4" key="2">
    <citation type="submission" date="2020-09" db="EMBL/GenBank/DDBJ databases">
        <authorList>
            <person name="Sun Q."/>
            <person name="Zhou Y."/>
        </authorList>
    </citation>
    <scope>NUCLEOTIDE SEQUENCE</scope>
    <source>
        <strain evidence="4">CGMCC 1.15367</strain>
    </source>
</reference>
<dbReference type="InterPro" id="IPR036597">
    <property type="entry name" value="Fido-like_dom_sf"/>
</dbReference>
<dbReference type="Pfam" id="PF02661">
    <property type="entry name" value="Fic"/>
    <property type="match status" value="1"/>
</dbReference>
<name>A0A917E6A3_9HYPH</name>
<dbReference type="EMBL" id="BMIQ01000004">
    <property type="protein sequence ID" value="GGE08621.1"/>
    <property type="molecule type" value="Genomic_DNA"/>
</dbReference>
<evidence type="ECO:0000259" key="3">
    <source>
        <dbReference type="PROSITE" id="PS51459"/>
    </source>
</evidence>
<comment type="caution">
    <text evidence="4">The sequence shown here is derived from an EMBL/GenBank/DDBJ whole genome shotgun (WGS) entry which is preliminary data.</text>
</comment>
<dbReference type="InterPro" id="IPR040198">
    <property type="entry name" value="Fido_containing"/>
</dbReference>
<dbReference type="AlphaFoldDB" id="A0A917E6A3"/>
<evidence type="ECO:0000313" key="4">
    <source>
        <dbReference type="EMBL" id="GGE08621.1"/>
    </source>
</evidence>
<keyword evidence="2" id="KW-0547">Nucleotide-binding</keyword>
<dbReference type="PANTHER" id="PTHR13504">
    <property type="entry name" value="FIDO DOMAIN-CONTAINING PROTEIN DDB_G0283145"/>
    <property type="match status" value="1"/>
</dbReference>
<evidence type="ECO:0000313" key="5">
    <source>
        <dbReference type="Proteomes" id="UP000644699"/>
    </source>
</evidence>
<gene>
    <name evidence="4" type="ORF">GCM10011390_29640</name>
</gene>
<feature type="active site" evidence="1">
    <location>
        <position position="314"/>
    </location>
</feature>
<dbReference type="PANTHER" id="PTHR13504:SF38">
    <property type="entry name" value="FIDO DOMAIN-CONTAINING PROTEIN"/>
    <property type="match status" value="1"/>
</dbReference>
<dbReference type="RefSeq" id="WP_188909749.1">
    <property type="nucleotide sequence ID" value="NZ_BMIQ01000004.1"/>
</dbReference>
<feature type="binding site" evidence="2">
    <location>
        <begin position="257"/>
        <end position="270"/>
    </location>
    <ligand>
        <name>ATP</name>
        <dbReference type="ChEBI" id="CHEBI:30616"/>
    </ligand>
</feature>
<feature type="binding site" evidence="2">
    <location>
        <begin position="318"/>
        <end position="325"/>
    </location>
    <ligand>
        <name>ATP</name>
        <dbReference type="ChEBI" id="CHEBI:30616"/>
    </ligand>
</feature>
<dbReference type="PROSITE" id="PS51459">
    <property type="entry name" value="FIDO"/>
    <property type="match status" value="1"/>
</dbReference>
<proteinExistence type="predicted"/>